<accession>A0ABY7WQU1</accession>
<dbReference type="Proteomes" id="UP001220377">
    <property type="component" value="Chromosome"/>
</dbReference>
<reference evidence="3 4" key="1">
    <citation type="submission" date="2023-02" db="EMBL/GenBank/DDBJ databases">
        <title>Genome sequence of Lacticaseibacillus sp. KACC 23028.</title>
        <authorList>
            <person name="Kim S."/>
            <person name="Heo J."/>
            <person name="Kwon S.-W."/>
        </authorList>
    </citation>
    <scope>NUCLEOTIDE SEQUENCE [LARGE SCALE GENOMIC DNA]</scope>
    <source>
        <strain evidence="3 4">KACC 23028</strain>
    </source>
</reference>
<sequence length="581" mass="63361">MSDYKEMRDLGMAPLRHVMLVRLMMLRNWVGNAPRDLAPKIKKSPFYFELGKQLVIASKTETQMQLAQTELALAQRASRELTSHVNQPANAGIRGQFSLPETALGDSYAALRTAKTVGLPKTYMQYRNGIYLRLAAKLNAVMPQLLKELGVVGNVEEHTDWTSTQSADRARQTPIGQELGHLRLFGQDVDKRGILGLELDLPLAAAMNVTVLRFVRDTIWALLDAERAPLHLVDDVRSFYGEQYPLPDMTANADELPLSANTDLLMRATMARGGDVTTYDLAHGSAKLDVKGASSLLAADQLDLNTAAAVAMNNDRFLTLQVLRQAGLPVPLGAVYPTVEVAITDWRAGLSGKALVARTRRRDVSGETEALPMPPEEFQLANCLRTLAGDENNELLVESFKKGDLFRLLVLDGKVLAVLAIDYAYVVGDGRRTVAALVADRNRKRDGNGYPQLQLNGQTDLALKTQGYAADQVLPRGTQAYLGRTSGMLAAGEHRNGRDELDESYDALAVSAVRATRLRLATVDLAVVNSYVVYDAEQGTQASIVNVNGTPDLSEFERPTYGDAQAVGASILSAALRTKSE</sequence>
<keyword evidence="1" id="KW-0547">Nucleotide-binding</keyword>
<keyword evidence="4" id="KW-1185">Reference proteome</keyword>
<protein>
    <recommendedName>
        <fullName evidence="2">ATP-grasp domain-containing protein</fullName>
    </recommendedName>
</protein>
<dbReference type="PROSITE" id="PS50975">
    <property type="entry name" value="ATP_GRASP"/>
    <property type="match status" value="1"/>
</dbReference>
<feature type="domain" description="ATP-grasp" evidence="2">
    <location>
        <begin position="320"/>
        <end position="580"/>
    </location>
</feature>
<evidence type="ECO:0000259" key="2">
    <source>
        <dbReference type="PROSITE" id="PS50975"/>
    </source>
</evidence>
<gene>
    <name evidence="3" type="ORF">PQ472_07355</name>
</gene>
<organism evidence="3 4">
    <name type="scientific">Lacticaseibacillus pabuli</name>
    <dbReference type="NCBI Taxonomy" id="3025672"/>
    <lineage>
        <taxon>Bacteria</taxon>
        <taxon>Bacillati</taxon>
        <taxon>Bacillota</taxon>
        <taxon>Bacilli</taxon>
        <taxon>Lactobacillales</taxon>
        <taxon>Lactobacillaceae</taxon>
        <taxon>Lacticaseibacillus</taxon>
    </lineage>
</organism>
<proteinExistence type="predicted"/>
<name>A0ABY7WQU1_9LACO</name>
<evidence type="ECO:0000256" key="1">
    <source>
        <dbReference type="PROSITE-ProRule" id="PRU00409"/>
    </source>
</evidence>
<keyword evidence="1" id="KW-0067">ATP-binding</keyword>
<dbReference type="RefSeq" id="WP_274258707.1">
    <property type="nucleotide sequence ID" value="NZ_CP117884.1"/>
</dbReference>
<evidence type="ECO:0000313" key="3">
    <source>
        <dbReference type="EMBL" id="WDF81743.1"/>
    </source>
</evidence>
<dbReference type="EMBL" id="CP117884">
    <property type="protein sequence ID" value="WDF81743.1"/>
    <property type="molecule type" value="Genomic_DNA"/>
</dbReference>
<evidence type="ECO:0000313" key="4">
    <source>
        <dbReference type="Proteomes" id="UP001220377"/>
    </source>
</evidence>
<dbReference type="InterPro" id="IPR011761">
    <property type="entry name" value="ATP-grasp"/>
</dbReference>